<gene>
    <name evidence="1" type="ORF">MES5069_220168</name>
</gene>
<dbReference type="EMBL" id="CAKXZT010000116">
    <property type="protein sequence ID" value="CAH2399448.1"/>
    <property type="molecule type" value="Genomic_DNA"/>
</dbReference>
<proteinExistence type="predicted"/>
<accession>A0ABM9DTE7</accession>
<protein>
    <submittedName>
        <fullName evidence="1">Uncharacterized protein</fullName>
    </submittedName>
</protein>
<evidence type="ECO:0000313" key="1">
    <source>
        <dbReference type="EMBL" id="CAH2399448.1"/>
    </source>
</evidence>
<sequence length="69" mass="7408">MPGPPDKSDELSKAFARIADLERLVGQKTADLVFFASLGGRTFSRNTAAVEKNRAVGHLPCEYQSSIAA</sequence>
<reference evidence="1 2" key="1">
    <citation type="submission" date="2022-03" db="EMBL/GenBank/DDBJ databases">
        <authorList>
            <person name="Brunel B."/>
        </authorList>
    </citation>
    <scope>NUCLEOTIDE SEQUENCE [LARGE SCALE GENOMIC DNA]</scope>
    <source>
        <strain evidence="1">STM5069sample</strain>
    </source>
</reference>
<evidence type="ECO:0000313" key="2">
    <source>
        <dbReference type="Proteomes" id="UP001153050"/>
    </source>
</evidence>
<comment type="caution">
    <text evidence="1">The sequence shown here is derived from an EMBL/GenBank/DDBJ whole genome shotgun (WGS) entry which is preliminary data.</text>
</comment>
<dbReference type="Proteomes" id="UP001153050">
    <property type="component" value="Unassembled WGS sequence"/>
</dbReference>
<organism evidence="1 2">
    <name type="scientific">Mesorhizobium escarrei</name>
    <dbReference type="NCBI Taxonomy" id="666018"/>
    <lineage>
        <taxon>Bacteria</taxon>
        <taxon>Pseudomonadati</taxon>
        <taxon>Pseudomonadota</taxon>
        <taxon>Alphaproteobacteria</taxon>
        <taxon>Hyphomicrobiales</taxon>
        <taxon>Phyllobacteriaceae</taxon>
        <taxon>Mesorhizobium</taxon>
    </lineage>
</organism>
<keyword evidence="2" id="KW-1185">Reference proteome</keyword>
<name>A0ABM9DTE7_9HYPH</name>